<feature type="chain" id="PRO_5047135028" evidence="7">
    <location>
        <begin position="21"/>
        <end position="596"/>
    </location>
</feature>
<dbReference type="SUPFAM" id="SSF48452">
    <property type="entry name" value="TPR-like"/>
    <property type="match status" value="1"/>
</dbReference>
<evidence type="ECO:0000256" key="4">
    <source>
        <dbReference type="ARBA" id="ARBA00023136"/>
    </source>
</evidence>
<reference evidence="10 11" key="1">
    <citation type="submission" date="2021-03" db="EMBL/GenBank/DDBJ databases">
        <authorList>
            <person name="Kim M.K."/>
        </authorList>
    </citation>
    <scope>NUCLEOTIDE SEQUENCE [LARGE SCALE GENOMIC DNA]</scope>
    <source>
        <strain evidence="10 11">BT442</strain>
    </source>
</reference>
<keyword evidence="3 7" id="KW-0732">Signal</keyword>
<dbReference type="Gene3D" id="1.25.40.390">
    <property type="match status" value="1"/>
</dbReference>
<dbReference type="InterPro" id="IPR033985">
    <property type="entry name" value="SusD-like_N"/>
</dbReference>
<comment type="similarity">
    <text evidence="2">Belongs to the SusD family.</text>
</comment>
<dbReference type="InterPro" id="IPR011990">
    <property type="entry name" value="TPR-like_helical_dom_sf"/>
</dbReference>
<evidence type="ECO:0000256" key="5">
    <source>
        <dbReference type="ARBA" id="ARBA00023237"/>
    </source>
</evidence>
<dbReference type="PROSITE" id="PS51257">
    <property type="entry name" value="PROKAR_LIPOPROTEIN"/>
    <property type="match status" value="1"/>
</dbReference>
<gene>
    <name evidence="10" type="ORF">J4E00_07655</name>
</gene>
<evidence type="ECO:0000313" key="11">
    <source>
        <dbReference type="Proteomes" id="UP000664369"/>
    </source>
</evidence>
<keyword evidence="11" id="KW-1185">Reference proteome</keyword>
<proteinExistence type="inferred from homology"/>
<name>A0ABS3QCG1_9BACT</name>
<dbReference type="InterPro" id="IPR012944">
    <property type="entry name" value="SusD_RagB_dom"/>
</dbReference>
<evidence type="ECO:0000256" key="2">
    <source>
        <dbReference type="ARBA" id="ARBA00006275"/>
    </source>
</evidence>
<keyword evidence="5" id="KW-0998">Cell outer membrane</keyword>
<dbReference type="Proteomes" id="UP000664369">
    <property type="component" value="Unassembled WGS sequence"/>
</dbReference>
<comment type="subcellular location">
    <subcellularLocation>
        <location evidence="1">Cell outer membrane</location>
    </subcellularLocation>
</comment>
<feature type="signal peptide" evidence="7">
    <location>
        <begin position="1"/>
        <end position="20"/>
    </location>
</feature>
<protein>
    <submittedName>
        <fullName evidence="10">RagB/SusD family nutrient uptake outer membrane protein</fullName>
    </submittedName>
</protein>
<keyword evidence="4" id="KW-0472">Membrane</keyword>
<accession>A0ABS3QCG1</accession>
<feature type="domain" description="RagB/SusD" evidence="8">
    <location>
        <begin position="392"/>
        <end position="596"/>
    </location>
</feature>
<dbReference type="RefSeq" id="WP_208174555.1">
    <property type="nucleotide sequence ID" value="NZ_JAGETZ010000003.1"/>
</dbReference>
<dbReference type="Pfam" id="PF14322">
    <property type="entry name" value="SusD-like_3"/>
    <property type="match status" value="1"/>
</dbReference>
<dbReference type="EMBL" id="JAGETZ010000003">
    <property type="protein sequence ID" value="MBO2008923.1"/>
    <property type="molecule type" value="Genomic_DNA"/>
</dbReference>
<dbReference type="Pfam" id="PF07980">
    <property type="entry name" value="SusD_RagB"/>
    <property type="match status" value="1"/>
</dbReference>
<evidence type="ECO:0000256" key="6">
    <source>
        <dbReference type="SAM" id="MobiDB-lite"/>
    </source>
</evidence>
<evidence type="ECO:0000313" key="10">
    <source>
        <dbReference type="EMBL" id="MBO2008923.1"/>
    </source>
</evidence>
<feature type="domain" description="SusD-like N-terminal" evidence="9">
    <location>
        <begin position="27"/>
        <end position="239"/>
    </location>
</feature>
<organism evidence="10 11">
    <name type="scientific">Hymenobacter negativus</name>
    <dbReference type="NCBI Taxonomy" id="2795026"/>
    <lineage>
        <taxon>Bacteria</taxon>
        <taxon>Pseudomonadati</taxon>
        <taxon>Bacteroidota</taxon>
        <taxon>Cytophagia</taxon>
        <taxon>Cytophagales</taxon>
        <taxon>Hymenobacteraceae</taxon>
        <taxon>Hymenobacter</taxon>
    </lineage>
</organism>
<comment type="caution">
    <text evidence="10">The sequence shown here is derived from an EMBL/GenBank/DDBJ whole genome shotgun (WGS) entry which is preliminary data.</text>
</comment>
<evidence type="ECO:0000256" key="3">
    <source>
        <dbReference type="ARBA" id="ARBA00022729"/>
    </source>
</evidence>
<feature type="region of interest" description="Disordered" evidence="6">
    <location>
        <begin position="577"/>
        <end position="596"/>
    </location>
</feature>
<evidence type="ECO:0000256" key="7">
    <source>
        <dbReference type="SAM" id="SignalP"/>
    </source>
</evidence>
<evidence type="ECO:0000256" key="1">
    <source>
        <dbReference type="ARBA" id="ARBA00004442"/>
    </source>
</evidence>
<evidence type="ECO:0000259" key="9">
    <source>
        <dbReference type="Pfam" id="PF14322"/>
    </source>
</evidence>
<evidence type="ECO:0000259" key="8">
    <source>
        <dbReference type="Pfam" id="PF07980"/>
    </source>
</evidence>
<sequence>MKSIVLRSTLALAAALSAAAGLTACKDYLDVSPDSLYTPEQAFSSVGSATSAVIGAYDMLSGDTGYGTRLSMYYPYDTDEMQGAPGAFDGRSRSLSRYTAEPFNPEITNPFNNLYQGVERANICIENIPKMALYTNGSSADTAALHRLYGEVLTLRAQYYFELIRNWGDVPTPFVPTYTVALAGGDLNSPNADRLATYDHLLADLLAAEKLVPWRSQAGAANERITKGAVKALRARMALFRGGYSLHGRQMTRPSDYATFYAMARQECLDLMNRRGEHTLNPSFQELFKSINELRPETSNEIIFQVAMGGSSISGDSKLGYYSGPLLSTSPLYGSTQAQIRPLPTYFYAFDSTDVRRNVTLTTYSIDASNNQKGVLLSALTDGKFRRDWRVPLLNGSGNYLGYNWPLIRFADVLLMFAEADNEVNNGPTAAGVAALREVRTRAFGGSTTLGQIPTPTTKDAMFAAIVNERFLEFGGEGIRKYDLLRWNLLDTKITEARANLNKLMTAQAPYTFVPSTMYYRVTGGQVVWARSFYRPAPATAPTGTTSVAWRTAVTPALIANVASEYAPGKGKELFPFPQGTVDTNKSPGFKQNEGY</sequence>